<evidence type="ECO:0000313" key="2">
    <source>
        <dbReference type="Proteomes" id="UP000059113"/>
    </source>
</evidence>
<reference evidence="1 2" key="1">
    <citation type="journal article" date="2015" name="Int. J. Syst. Evol. Microbiol.">
        <title>Erythrobacter atlanticus sp. nov., a bacterium from ocean sediment able to degrade polycyclic aromatic hydrocarbons.</title>
        <authorList>
            <person name="Zhuang L."/>
            <person name="Liu Y."/>
            <person name="Wang L."/>
            <person name="Wang W."/>
            <person name="Shao Z."/>
        </authorList>
    </citation>
    <scope>NUCLEOTIDE SEQUENCE [LARGE SCALE GENOMIC DNA]</scope>
    <source>
        <strain evidence="2">s21-N3</strain>
    </source>
</reference>
<keyword evidence="2" id="KW-1185">Reference proteome</keyword>
<evidence type="ECO:0008006" key="3">
    <source>
        <dbReference type="Google" id="ProtNLM"/>
    </source>
</evidence>
<accession>A0A0H4VJS1</accession>
<dbReference type="KEGG" id="ery:CP97_06660"/>
<proteinExistence type="predicted"/>
<dbReference type="EMBL" id="CP011310">
    <property type="protein sequence ID" value="AKQ43239.2"/>
    <property type="molecule type" value="Genomic_DNA"/>
</dbReference>
<organism evidence="1 2">
    <name type="scientific">Aurantiacibacter atlanticus</name>
    <dbReference type="NCBI Taxonomy" id="1648404"/>
    <lineage>
        <taxon>Bacteria</taxon>
        <taxon>Pseudomonadati</taxon>
        <taxon>Pseudomonadota</taxon>
        <taxon>Alphaproteobacteria</taxon>
        <taxon>Sphingomonadales</taxon>
        <taxon>Erythrobacteraceae</taxon>
        <taxon>Aurantiacibacter</taxon>
    </lineage>
</organism>
<name>A0A0H4VJS1_9SPHN</name>
<dbReference type="STRING" id="1648404.CP97_06660"/>
<reference evidence="2" key="2">
    <citation type="submission" date="2015-04" db="EMBL/GenBank/DDBJ databases">
        <title>The complete genome sequence of Erythrobacter sp. s21-N3.</title>
        <authorList>
            <person name="Zhuang L."/>
            <person name="Liu Y."/>
            <person name="Shao Z."/>
        </authorList>
    </citation>
    <scope>NUCLEOTIDE SEQUENCE [LARGE SCALE GENOMIC DNA]</scope>
    <source>
        <strain evidence="2">s21-N3</strain>
    </source>
</reference>
<sequence length="172" mass="18186">MMMQIRLAILPFLGGLVVLTGGCASASGDYPSLAFRDGERWAGTFDVAEAEPYVPEPPAAETVERTVQLAREARSAHDEFLAAAPEAERQTSAAQSAGVGSEAWSVAQVALANLESRRSRAMIALADLDRIYVDTSTAGEAIAPIADVRGEVAALIDTENALITRLASRLSR</sequence>
<dbReference type="AlphaFoldDB" id="A0A0H4VJS1"/>
<dbReference type="Proteomes" id="UP000059113">
    <property type="component" value="Chromosome"/>
</dbReference>
<protein>
    <recommendedName>
        <fullName evidence="3">Lipoprotein</fullName>
    </recommendedName>
</protein>
<evidence type="ECO:0000313" key="1">
    <source>
        <dbReference type="EMBL" id="AKQ43239.2"/>
    </source>
</evidence>
<gene>
    <name evidence="1" type="ORF">CP97_06660</name>
</gene>
<dbReference type="PROSITE" id="PS51257">
    <property type="entry name" value="PROKAR_LIPOPROTEIN"/>
    <property type="match status" value="1"/>
</dbReference>